<gene>
    <name evidence="1" type="ORF">EVAR_36256_1</name>
</gene>
<accession>A0A4C1WXA9</accession>
<proteinExistence type="predicted"/>
<comment type="caution">
    <text evidence="1">The sequence shown here is derived from an EMBL/GenBank/DDBJ whole genome shotgun (WGS) entry which is preliminary data.</text>
</comment>
<dbReference type="AlphaFoldDB" id="A0A4C1WXA9"/>
<protein>
    <submittedName>
        <fullName evidence="1">Uncharacterized protein</fullName>
    </submittedName>
</protein>
<dbReference type="Proteomes" id="UP000299102">
    <property type="component" value="Unassembled WGS sequence"/>
</dbReference>
<evidence type="ECO:0000313" key="1">
    <source>
        <dbReference type="EMBL" id="GBP55533.1"/>
    </source>
</evidence>
<name>A0A4C1WXA9_EUMVA</name>
<organism evidence="1 2">
    <name type="scientific">Eumeta variegata</name>
    <name type="common">Bagworm moth</name>
    <name type="synonym">Eumeta japonica</name>
    <dbReference type="NCBI Taxonomy" id="151549"/>
    <lineage>
        <taxon>Eukaryota</taxon>
        <taxon>Metazoa</taxon>
        <taxon>Ecdysozoa</taxon>
        <taxon>Arthropoda</taxon>
        <taxon>Hexapoda</taxon>
        <taxon>Insecta</taxon>
        <taxon>Pterygota</taxon>
        <taxon>Neoptera</taxon>
        <taxon>Endopterygota</taxon>
        <taxon>Lepidoptera</taxon>
        <taxon>Glossata</taxon>
        <taxon>Ditrysia</taxon>
        <taxon>Tineoidea</taxon>
        <taxon>Psychidae</taxon>
        <taxon>Oiketicinae</taxon>
        <taxon>Eumeta</taxon>
    </lineage>
</organism>
<sequence length="110" mass="11989">MIVCLRFKHARGAAGVDVQRITVNSDRNHGSLSITATVGDVPFLPSISILVTMPTLVLLSHNMLPVLLVVLERSSLTRLAEDASYQKSSRKDKTLCPLHSTLNGSLSLFF</sequence>
<keyword evidence="2" id="KW-1185">Reference proteome</keyword>
<dbReference type="EMBL" id="BGZK01000671">
    <property type="protein sequence ID" value="GBP55533.1"/>
    <property type="molecule type" value="Genomic_DNA"/>
</dbReference>
<evidence type="ECO:0000313" key="2">
    <source>
        <dbReference type="Proteomes" id="UP000299102"/>
    </source>
</evidence>
<reference evidence="1 2" key="1">
    <citation type="journal article" date="2019" name="Commun. Biol.">
        <title>The bagworm genome reveals a unique fibroin gene that provides high tensile strength.</title>
        <authorList>
            <person name="Kono N."/>
            <person name="Nakamura H."/>
            <person name="Ohtoshi R."/>
            <person name="Tomita M."/>
            <person name="Numata K."/>
            <person name="Arakawa K."/>
        </authorList>
    </citation>
    <scope>NUCLEOTIDE SEQUENCE [LARGE SCALE GENOMIC DNA]</scope>
</reference>